<proteinExistence type="predicted"/>
<dbReference type="Pfam" id="PF11316">
    <property type="entry name" value="Rhamno_transf"/>
    <property type="match status" value="1"/>
</dbReference>
<dbReference type="Proteomes" id="UP000188342">
    <property type="component" value="Unassembled WGS sequence"/>
</dbReference>
<gene>
    <name evidence="2" type="ORF">FM114_14710</name>
</gene>
<dbReference type="RefSeq" id="WP_094765899.1">
    <property type="nucleotide sequence ID" value="NZ_FUKQ01000056.1"/>
</dbReference>
<dbReference type="STRING" id="1255658.FM114_14710"/>
<accession>A0A1R4KIA1</accession>
<feature type="region of interest" description="Disordered" evidence="1">
    <location>
        <begin position="301"/>
        <end position="320"/>
    </location>
</feature>
<evidence type="ECO:0000313" key="3">
    <source>
        <dbReference type="Proteomes" id="UP000188342"/>
    </source>
</evidence>
<dbReference type="OrthoDB" id="9771846at2"/>
<evidence type="ECO:0000256" key="1">
    <source>
        <dbReference type="SAM" id="MobiDB-lite"/>
    </source>
</evidence>
<sequence length="320" mass="35915">MTEHHDGHTTPAHVFLTRYNLPSEGVESLIRAKDGWLRERTELFERYTVPSVRAQLGEDIHWIVYVDNETPQWLLDKMYAWRDEGLLTPMLRTSVSPEDRARDIREVVGREAGPVITSNLDNDDGLAIDFVQRLREAPVTAPRTALYIAHGLITNGSRCFLREDRTNAFCAVREDLADLETCWMDWHNRLGLHMDVVEVEGEPGWQQVIHGTNVSNRVRGTMVDPAPYRRTFPTLGDEIQAPTQAEVLKDRYVEAPTRWLRDSARGNARAGLVKVLGKERFDAVKYHGGKVARGAVGAARQGAGAAKQGVAKAKEARSKG</sequence>
<name>A0A1R4KIA1_9ACTN</name>
<protein>
    <recommendedName>
        <fullName evidence="4">Rhamnosyltransferase</fullName>
    </recommendedName>
</protein>
<dbReference type="InterPro" id="IPR021466">
    <property type="entry name" value="Put_rhamnosyl_transferase"/>
</dbReference>
<reference evidence="2 3" key="1">
    <citation type="submission" date="2017-02" db="EMBL/GenBank/DDBJ databases">
        <authorList>
            <person name="Peterson S.W."/>
        </authorList>
    </citation>
    <scope>NUCLEOTIDE SEQUENCE [LARGE SCALE GENOMIC DNA]</scope>
    <source>
        <strain evidence="2 3">LSP_Lj1</strain>
    </source>
</reference>
<dbReference type="EMBL" id="FUKQ01000056">
    <property type="protein sequence ID" value="SJN43972.1"/>
    <property type="molecule type" value="Genomic_DNA"/>
</dbReference>
<evidence type="ECO:0008006" key="4">
    <source>
        <dbReference type="Google" id="ProtNLM"/>
    </source>
</evidence>
<organism evidence="2 3">
    <name type="scientific">Luteococcus japonicus LSP_Lj1</name>
    <dbReference type="NCBI Taxonomy" id="1255658"/>
    <lineage>
        <taxon>Bacteria</taxon>
        <taxon>Bacillati</taxon>
        <taxon>Actinomycetota</taxon>
        <taxon>Actinomycetes</taxon>
        <taxon>Propionibacteriales</taxon>
        <taxon>Propionibacteriaceae</taxon>
        <taxon>Luteococcus</taxon>
    </lineage>
</organism>
<keyword evidence="3" id="KW-1185">Reference proteome</keyword>
<feature type="compositionally biased region" description="Low complexity" evidence="1">
    <location>
        <begin position="301"/>
        <end position="311"/>
    </location>
</feature>
<evidence type="ECO:0000313" key="2">
    <source>
        <dbReference type="EMBL" id="SJN43972.1"/>
    </source>
</evidence>
<dbReference type="AlphaFoldDB" id="A0A1R4KIA1"/>